<dbReference type="RefSeq" id="XP_026535983.1">
    <property type="nucleotide sequence ID" value="XM_026680198.1"/>
</dbReference>
<evidence type="ECO:0000313" key="7">
    <source>
        <dbReference type="RefSeq" id="XP_026535985.1"/>
    </source>
</evidence>
<accession>A0A6J1UZV5</accession>
<feature type="domain" description="C2H2-type" evidence="3">
    <location>
        <begin position="359"/>
        <end position="389"/>
    </location>
</feature>
<dbReference type="InterPro" id="IPR031885">
    <property type="entry name" value="DUF4764"/>
</dbReference>
<dbReference type="InterPro" id="IPR039946">
    <property type="entry name" value="ZN839"/>
</dbReference>
<dbReference type="PANTHER" id="PTHR16116">
    <property type="entry name" value="ZINC FINGER PROTEIN 839"/>
    <property type="match status" value="1"/>
</dbReference>
<feature type="compositionally biased region" description="Polar residues" evidence="2">
    <location>
        <begin position="480"/>
        <end position="489"/>
    </location>
</feature>
<organism evidence="4 7">
    <name type="scientific">Notechis scutatus</name>
    <name type="common">mainland tiger snake</name>
    <dbReference type="NCBI Taxonomy" id="8663"/>
    <lineage>
        <taxon>Eukaryota</taxon>
        <taxon>Metazoa</taxon>
        <taxon>Chordata</taxon>
        <taxon>Craniata</taxon>
        <taxon>Vertebrata</taxon>
        <taxon>Euteleostomi</taxon>
        <taxon>Lepidosauria</taxon>
        <taxon>Squamata</taxon>
        <taxon>Bifurcata</taxon>
        <taxon>Unidentata</taxon>
        <taxon>Episquamata</taxon>
        <taxon>Toxicofera</taxon>
        <taxon>Serpentes</taxon>
        <taxon>Colubroidea</taxon>
        <taxon>Elapidae</taxon>
        <taxon>Hydrophiinae</taxon>
        <taxon>Notechis</taxon>
    </lineage>
</organism>
<protein>
    <submittedName>
        <fullName evidence="5 6">Zinc finger protein 839</fullName>
    </submittedName>
</protein>
<evidence type="ECO:0000259" key="3">
    <source>
        <dbReference type="PROSITE" id="PS50157"/>
    </source>
</evidence>
<name>A0A6J1UZV5_9SAUR</name>
<dbReference type="Proteomes" id="UP000504612">
    <property type="component" value="Unplaced"/>
</dbReference>
<evidence type="ECO:0000256" key="1">
    <source>
        <dbReference type="PROSITE-ProRule" id="PRU00042"/>
    </source>
</evidence>
<feature type="compositionally biased region" description="Basic and acidic residues" evidence="2">
    <location>
        <begin position="42"/>
        <end position="56"/>
    </location>
</feature>
<dbReference type="KEGG" id="nss:113420337"/>
<dbReference type="RefSeq" id="XP_026535985.1">
    <property type="nucleotide sequence ID" value="XM_026680200.1"/>
</dbReference>
<dbReference type="RefSeq" id="XP_026535984.1">
    <property type="nucleotide sequence ID" value="XM_026680199.1"/>
</dbReference>
<feature type="region of interest" description="Disordered" evidence="2">
    <location>
        <begin position="100"/>
        <end position="131"/>
    </location>
</feature>
<evidence type="ECO:0000313" key="4">
    <source>
        <dbReference type="Proteomes" id="UP000504612"/>
    </source>
</evidence>
<dbReference type="Pfam" id="PF15961">
    <property type="entry name" value="DUF4764"/>
    <property type="match status" value="1"/>
</dbReference>
<keyword evidence="1" id="KW-0863">Zinc-finger</keyword>
<dbReference type="CTD" id="55778"/>
<feature type="compositionally biased region" description="Low complexity" evidence="2">
    <location>
        <begin position="10"/>
        <end position="29"/>
    </location>
</feature>
<sequence length="644" mass="71434">MSSPGFRSDAAAAAVAEGPAPGLPAESPLTPVPEFRCGKLLRAPEEMAGKLQEERLPPPVRKATQKAEDRRPAGAVVLPQGQSTAWPPSLLLALNFNPATSASPSGSRLQPVGSLHSSSQPGQEGPQEAGSEAELLPLTGPLLSEMETTHVQVDSDQIKEKKSLDFVCATTLSKNIAGSKAVEKNSKPLGLSAINPEIFQIQSFTGTGSQQFFLCNSFKPTVQLLLPAPLHPPGQVPVSKIITRGQKHKSITKDREDSSNVFLVPTCSAKTLINEGKQPKEQKIKKSLKVTTRSGRISHPPKYKVKDYKFIKTEDLADCHPSDSDDYSELSLEDDECNKVKEACELLNPFNYDLRPKLFKCQNCEKSYIGKGGLSRHYKINPGHGHQETSESSINRFSRMTQLECAEKANCESNHQPSSPLPVTLALVSKNGLTIELEKNLETESEQQSDISAENRKSEEPYNIHLGPGRRKRQRRSYQPKMSNRSRCSTTFSSLGQLSSNSFNSISAEHLTNSRFKRKAKLKELIQHCTNEEFMELVVPRLTTVVTVFEFLLMKAEKKCQKKAVFPDVYQEFEELHSMVKKMYQDYFNNSELKQPLEIKNHKVAESLGITDCCLEVTKIQTNSFPECTESTDEPILLHISGQK</sequence>
<reference evidence="5 6" key="1">
    <citation type="submission" date="2025-04" db="UniProtKB">
        <authorList>
            <consortium name="RefSeq"/>
        </authorList>
    </citation>
    <scope>IDENTIFICATION</scope>
</reference>
<proteinExistence type="predicted"/>
<feature type="region of interest" description="Disordered" evidence="2">
    <location>
        <begin position="439"/>
        <end position="489"/>
    </location>
</feature>
<keyword evidence="1" id="KW-0479">Metal-binding</keyword>
<dbReference type="InterPro" id="IPR013087">
    <property type="entry name" value="Znf_C2H2_type"/>
</dbReference>
<keyword evidence="4" id="KW-1185">Reference proteome</keyword>
<dbReference type="AlphaFoldDB" id="A0A6J1UZV5"/>
<feature type="compositionally biased region" description="Basic residues" evidence="2">
    <location>
        <begin position="468"/>
        <end position="478"/>
    </location>
</feature>
<feature type="compositionally biased region" description="Basic and acidic residues" evidence="2">
    <location>
        <begin position="453"/>
        <end position="462"/>
    </location>
</feature>
<dbReference type="PANTHER" id="PTHR16116:SF5">
    <property type="entry name" value="ZINC FINGER PROTEIN 839"/>
    <property type="match status" value="1"/>
</dbReference>
<gene>
    <name evidence="5 6 7" type="primary">ZNF839</name>
</gene>
<dbReference type="GO" id="GO:0008270">
    <property type="term" value="F:zinc ion binding"/>
    <property type="evidence" value="ECO:0007669"/>
    <property type="project" value="UniProtKB-KW"/>
</dbReference>
<dbReference type="PROSITE" id="PS50157">
    <property type="entry name" value="ZINC_FINGER_C2H2_2"/>
    <property type="match status" value="1"/>
</dbReference>
<evidence type="ECO:0000256" key="2">
    <source>
        <dbReference type="SAM" id="MobiDB-lite"/>
    </source>
</evidence>
<keyword evidence="1" id="KW-0862">Zinc</keyword>
<feature type="region of interest" description="Disordered" evidence="2">
    <location>
        <begin position="1"/>
        <end position="81"/>
    </location>
</feature>
<dbReference type="GeneID" id="113420337"/>
<evidence type="ECO:0000313" key="5">
    <source>
        <dbReference type="RefSeq" id="XP_026535983.1"/>
    </source>
</evidence>
<evidence type="ECO:0000313" key="6">
    <source>
        <dbReference type="RefSeq" id="XP_026535984.1"/>
    </source>
</evidence>